<dbReference type="SUPFAM" id="SSF46565">
    <property type="entry name" value="Chaperone J-domain"/>
    <property type="match status" value="1"/>
</dbReference>
<feature type="region of interest" description="Disordered" evidence="1">
    <location>
        <begin position="521"/>
        <end position="549"/>
    </location>
</feature>
<dbReference type="Pfam" id="PF11926">
    <property type="entry name" value="DUF3444"/>
    <property type="match status" value="1"/>
</dbReference>
<keyword evidence="4" id="KW-1185">Reference proteome</keyword>
<dbReference type="Gene3D" id="1.10.287.110">
    <property type="entry name" value="DnaJ domain"/>
    <property type="match status" value="1"/>
</dbReference>
<dbReference type="InterPro" id="IPR036869">
    <property type="entry name" value="J_dom_sf"/>
</dbReference>
<feature type="domain" description="DUF3444" evidence="2">
    <location>
        <begin position="234"/>
        <end position="434"/>
    </location>
</feature>
<gene>
    <name evidence="3" type="ORF">MKW98_005459</name>
</gene>
<dbReference type="AlphaFoldDB" id="A0AAD4T8R6"/>
<feature type="compositionally biased region" description="Basic and acidic residues" evidence="1">
    <location>
        <begin position="523"/>
        <end position="539"/>
    </location>
</feature>
<reference evidence="3" key="1">
    <citation type="submission" date="2022-04" db="EMBL/GenBank/DDBJ databases">
        <title>A functionally conserved STORR gene fusion in Papaver species that diverged 16.8 million years ago.</title>
        <authorList>
            <person name="Catania T."/>
        </authorList>
    </citation>
    <scope>NUCLEOTIDE SEQUENCE</scope>
    <source>
        <strain evidence="3">S-188037</strain>
    </source>
</reference>
<evidence type="ECO:0000256" key="1">
    <source>
        <dbReference type="SAM" id="MobiDB-lite"/>
    </source>
</evidence>
<comment type="caution">
    <text evidence="3">The sequence shown here is derived from an EMBL/GenBank/DDBJ whole genome shotgun (WGS) entry which is preliminary data.</text>
</comment>
<feature type="region of interest" description="Disordered" evidence="1">
    <location>
        <begin position="127"/>
        <end position="173"/>
    </location>
</feature>
<name>A0AAD4T8R6_9MAGN</name>
<dbReference type="Proteomes" id="UP001202328">
    <property type="component" value="Unassembled WGS sequence"/>
</dbReference>
<dbReference type="InterPro" id="IPR024593">
    <property type="entry name" value="DUF3444"/>
</dbReference>
<feature type="compositionally biased region" description="Low complexity" evidence="1">
    <location>
        <begin position="581"/>
        <end position="600"/>
    </location>
</feature>
<accession>A0AAD4T8R6</accession>
<evidence type="ECO:0000313" key="3">
    <source>
        <dbReference type="EMBL" id="KAI3942947.1"/>
    </source>
</evidence>
<proteinExistence type="predicted"/>
<feature type="compositionally biased region" description="Acidic residues" evidence="1">
    <location>
        <begin position="561"/>
        <end position="580"/>
    </location>
</feature>
<evidence type="ECO:0000259" key="2">
    <source>
        <dbReference type="Pfam" id="PF11926"/>
    </source>
</evidence>
<protein>
    <recommendedName>
        <fullName evidence="2">DUF3444 domain-containing protein</fullName>
    </recommendedName>
</protein>
<dbReference type="PANTHER" id="PTHR47374:SF2">
    <property type="entry name" value="OS01G0927400 PROTEIN"/>
    <property type="match status" value="1"/>
</dbReference>
<dbReference type="PANTHER" id="PTHR47374">
    <property type="entry name" value="ENDOSOME ANTIGEN-LIKE PROTEIN, PUTATIVE (DUF3444)-RELATED"/>
    <property type="match status" value="1"/>
</dbReference>
<evidence type="ECO:0000313" key="4">
    <source>
        <dbReference type="Proteomes" id="UP001202328"/>
    </source>
</evidence>
<feature type="region of interest" description="Disordered" evidence="1">
    <location>
        <begin position="561"/>
        <end position="607"/>
    </location>
</feature>
<dbReference type="EMBL" id="JAJJMB010004448">
    <property type="protein sequence ID" value="KAI3942947.1"/>
    <property type="molecule type" value="Genomic_DNA"/>
</dbReference>
<sequence>MAKAKLEAAVRRSVALILMRNSDYVGAKNKLLEARNIFQEVEFIDELITICDIMCIAELPVSEIDWYSVLQTDKGADESVIETNYENLIGTLEPMKSKFPGIESALGLIDKAYNVLSGRENCHKPCGSGKQLERVANNGRETSDENSSGPKRIASQGSDKSDVICSSGEQPSKRVKSLDEDDCVIIAETQILDTPRGKVCTLNKVGTSLRSSSGNSSPLLKSMDHHQPWLNNGKAENFEFGQIWAAYDKEKMPRKYARINRIESSYNEETNSTESTLYVRWLRPAPINADEKKWHQAGLPVSCGYFNLDSVKIVKCNLVVFSHLVTSFQEYPYSNELVELYPREGDVWALYKDWNPFDWCSNPKTRKGCKFQIVEILSGSSKESGIKVASLVRVAGYRNVFRRLGIDGADISGLISPRNLFVFSHKIPAYRFRGDGRGIFSGILLKLNPFAIPEDAAVDTVAEELPSEGGFSNGSSIKHPILKSLLTTSAETQCFRSGALSSGGQNTEGFISSSQQRLVSLRPCEETKSRADGLSKDEYTSNNLEMDGSAKELVGNQTAEIDEEEAAEETDSESEGEGDSDSLGGFLVKRSGISDSGDSSSDLDDAVNKLDTDTKQLMDQLNLVALASSLHSGEMK</sequence>
<organism evidence="3 4">
    <name type="scientific">Papaver atlanticum</name>
    <dbReference type="NCBI Taxonomy" id="357466"/>
    <lineage>
        <taxon>Eukaryota</taxon>
        <taxon>Viridiplantae</taxon>
        <taxon>Streptophyta</taxon>
        <taxon>Embryophyta</taxon>
        <taxon>Tracheophyta</taxon>
        <taxon>Spermatophyta</taxon>
        <taxon>Magnoliopsida</taxon>
        <taxon>Ranunculales</taxon>
        <taxon>Papaveraceae</taxon>
        <taxon>Papaveroideae</taxon>
        <taxon>Papaver</taxon>
    </lineage>
</organism>